<name>G0TZW2_TRYVY</name>
<organism evidence="1">
    <name type="scientific">Trypanosoma vivax (strain Y486)</name>
    <dbReference type="NCBI Taxonomy" id="1055687"/>
    <lineage>
        <taxon>Eukaryota</taxon>
        <taxon>Discoba</taxon>
        <taxon>Euglenozoa</taxon>
        <taxon>Kinetoplastea</taxon>
        <taxon>Metakinetoplastina</taxon>
        <taxon>Trypanosomatida</taxon>
        <taxon>Trypanosomatidae</taxon>
        <taxon>Trypanosoma</taxon>
        <taxon>Duttonella</taxon>
    </lineage>
</organism>
<sequence length="107" mass="11927">MNTLPRSDLIPKVAHDSQATAVFQCDLGSLGGDISFGRVVAPQEGNKNFAKREHILYSQGVGCMSWTKAPTKWGIPPFCPFPRQAFVIPLHLWKKKETLKWISCSGR</sequence>
<reference evidence="1" key="1">
    <citation type="journal article" date="2012" name="Proc. Natl. Acad. Sci. U.S.A.">
        <title>Antigenic diversity is generated by distinct evolutionary mechanisms in African trypanosome species.</title>
        <authorList>
            <person name="Jackson A.P."/>
            <person name="Berry A."/>
            <person name="Aslett M."/>
            <person name="Allison H.C."/>
            <person name="Burton P."/>
            <person name="Vavrova-Anderson J."/>
            <person name="Brown R."/>
            <person name="Browne H."/>
            <person name="Corton N."/>
            <person name="Hauser H."/>
            <person name="Gamble J."/>
            <person name="Gilderthorp R."/>
            <person name="Marcello L."/>
            <person name="McQuillan J."/>
            <person name="Otto T.D."/>
            <person name="Quail M.A."/>
            <person name="Sanders M.J."/>
            <person name="van Tonder A."/>
            <person name="Ginger M.L."/>
            <person name="Field M.C."/>
            <person name="Barry J.D."/>
            <person name="Hertz-Fowler C."/>
            <person name="Berriman M."/>
        </authorList>
    </citation>
    <scope>NUCLEOTIDE SEQUENCE</scope>
    <source>
        <strain evidence="1">Y486</strain>
    </source>
</reference>
<dbReference type="AlphaFoldDB" id="G0TZW2"/>
<proteinExistence type="predicted"/>
<gene>
    <name evidence="1" type="ORF">TVY486_0807470</name>
</gene>
<evidence type="ECO:0000313" key="1">
    <source>
        <dbReference type="EMBL" id="CCC50140.1"/>
    </source>
</evidence>
<dbReference type="EMBL" id="HE573024">
    <property type="protein sequence ID" value="CCC50140.1"/>
    <property type="molecule type" value="Genomic_DNA"/>
</dbReference>
<accession>G0TZW2</accession>
<protein>
    <submittedName>
        <fullName evidence="1">Uncharacterized protein</fullName>
    </submittedName>
</protein>